<keyword evidence="2" id="KW-0813">Transport</keyword>
<keyword evidence="4" id="KW-0677">Repeat</keyword>
<feature type="transmembrane region" description="Helical" evidence="7">
    <location>
        <begin position="529"/>
        <end position="548"/>
    </location>
</feature>
<dbReference type="GO" id="GO:0008324">
    <property type="term" value="F:monoatomic cation transmembrane transporter activity"/>
    <property type="evidence" value="ECO:0007669"/>
    <property type="project" value="InterPro"/>
</dbReference>
<dbReference type="SUPFAM" id="SSF116726">
    <property type="entry name" value="TrkA C-terminal domain-like"/>
    <property type="match status" value="2"/>
</dbReference>
<feature type="transmembrane region" description="Helical" evidence="7">
    <location>
        <begin position="56"/>
        <end position="75"/>
    </location>
</feature>
<feature type="transmembrane region" description="Helical" evidence="7">
    <location>
        <begin position="402"/>
        <end position="435"/>
    </location>
</feature>
<evidence type="ECO:0000313" key="10">
    <source>
        <dbReference type="Proteomes" id="UP000249557"/>
    </source>
</evidence>
<dbReference type="GO" id="GO:0006813">
    <property type="term" value="P:potassium ion transport"/>
    <property type="evidence" value="ECO:0007669"/>
    <property type="project" value="InterPro"/>
</dbReference>
<feature type="transmembrane region" description="Helical" evidence="7">
    <location>
        <begin position="483"/>
        <end position="503"/>
    </location>
</feature>
<dbReference type="Pfam" id="PF03600">
    <property type="entry name" value="CitMHS"/>
    <property type="match status" value="1"/>
</dbReference>
<accession>A0A2W4ZYW7</accession>
<keyword evidence="5 7" id="KW-1133">Transmembrane helix</keyword>
<dbReference type="Proteomes" id="UP000249557">
    <property type="component" value="Unassembled WGS sequence"/>
</dbReference>
<dbReference type="PROSITE" id="PS01271">
    <property type="entry name" value="NA_SULFATE"/>
    <property type="match status" value="1"/>
</dbReference>
<dbReference type="InterPro" id="IPR031312">
    <property type="entry name" value="Na/sul_symport_CS"/>
</dbReference>
<dbReference type="InterPro" id="IPR036721">
    <property type="entry name" value="RCK_C_sf"/>
</dbReference>
<evidence type="ECO:0000259" key="8">
    <source>
        <dbReference type="PROSITE" id="PS51202"/>
    </source>
</evidence>
<organism evidence="9 10">
    <name type="scientific">Micavibrio aeruginosavorus</name>
    <dbReference type="NCBI Taxonomy" id="349221"/>
    <lineage>
        <taxon>Bacteria</taxon>
        <taxon>Pseudomonadati</taxon>
        <taxon>Bdellovibrionota</taxon>
        <taxon>Bdellovibrionia</taxon>
        <taxon>Bdellovibrionales</taxon>
        <taxon>Pseudobdellovibrionaceae</taxon>
        <taxon>Micavibrio</taxon>
    </lineage>
</organism>
<dbReference type="PROSITE" id="PS51202">
    <property type="entry name" value="RCK_C"/>
    <property type="match status" value="2"/>
</dbReference>
<gene>
    <name evidence="9" type="ORF">DI626_07445</name>
</gene>
<keyword evidence="6 7" id="KW-0472">Membrane</keyword>
<feature type="transmembrane region" description="Helical" evidence="7">
    <location>
        <begin position="7"/>
        <end position="24"/>
    </location>
</feature>
<feature type="transmembrane region" description="Helical" evidence="7">
    <location>
        <begin position="95"/>
        <end position="123"/>
    </location>
</feature>
<feature type="transmembrane region" description="Helical" evidence="7">
    <location>
        <begin position="441"/>
        <end position="462"/>
    </location>
</feature>
<feature type="domain" description="RCK C-terminal" evidence="8">
    <location>
        <begin position="206"/>
        <end position="290"/>
    </location>
</feature>
<reference evidence="9 10" key="1">
    <citation type="submission" date="2017-08" db="EMBL/GenBank/DDBJ databases">
        <title>Infants hospitalized years apart are colonized by the same room-sourced microbial strains.</title>
        <authorList>
            <person name="Brooks B."/>
            <person name="Olm M.R."/>
            <person name="Firek B.A."/>
            <person name="Baker R."/>
            <person name="Thomas B.C."/>
            <person name="Morowitz M.J."/>
            <person name="Banfield J.F."/>
        </authorList>
    </citation>
    <scope>NUCLEOTIDE SEQUENCE [LARGE SCALE GENOMIC DNA]</scope>
    <source>
        <strain evidence="9">S2_018_000_R2_104</strain>
    </source>
</reference>
<dbReference type="EMBL" id="QFNK01000147">
    <property type="protein sequence ID" value="PZO85419.1"/>
    <property type="molecule type" value="Genomic_DNA"/>
</dbReference>
<evidence type="ECO:0000256" key="5">
    <source>
        <dbReference type="ARBA" id="ARBA00022989"/>
    </source>
</evidence>
<dbReference type="InterPro" id="IPR051679">
    <property type="entry name" value="DASS-Related_Transporters"/>
</dbReference>
<dbReference type="PANTHER" id="PTHR43652:SF2">
    <property type="entry name" value="BASIC AMINO ACID ANTIPORTER YFCC-RELATED"/>
    <property type="match status" value="1"/>
</dbReference>
<proteinExistence type="predicted"/>
<evidence type="ECO:0000256" key="4">
    <source>
        <dbReference type="ARBA" id="ARBA00022737"/>
    </source>
</evidence>
<comment type="subcellular location">
    <subcellularLocation>
        <location evidence="1">Membrane</location>
        <topology evidence="1">Multi-pass membrane protein</topology>
    </subcellularLocation>
</comment>
<evidence type="ECO:0000256" key="6">
    <source>
        <dbReference type="ARBA" id="ARBA00023136"/>
    </source>
</evidence>
<comment type="caution">
    <text evidence="9">The sequence shown here is derived from an EMBL/GenBank/DDBJ whole genome shotgun (WGS) entry which is preliminary data.</text>
</comment>
<feature type="domain" description="RCK C-terminal" evidence="8">
    <location>
        <begin position="298"/>
        <end position="383"/>
    </location>
</feature>
<feature type="transmembrane region" description="Helical" evidence="7">
    <location>
        <begin position="569"/>
        <end position="588"/>
    </location>
</feature>
<evidence type="ECO:0000256" key="2">
    <source>
        <dbReference type="ARBA" id="ARBA00022448"/>
    </source>
</evidence>
<name>A0A2W4ZYW7_9BACT</name>
<keyword evidence="3 7" id="KW-0812">Transmembrane</keyword>
<dbReference type="AlphaFoldDB" id="A0A2W4ZYW7"/>
<dbReference type="InterPro" id="IPR006037">
    <property type="entry name" value="RCK_C"/>
</dbReference>
<protein>
    <submittedName>
        <fullName evidence="9">SLC13 family permease</fullName>
    </submittedName>
</protein>
<evidence type="ECO:0000313" key="9">
    <source>
        <dbReference type="EMBL" id="PZO85419.1"/>
    </source>
</evidence>
<dbReference type="Pfam" id="PF02080">
    <property type="entry name" value="TrkA_C"/>
    <property type="match status" value="2"/>
</dbReference>
<feature type="transmembrane region" description="Helical" evidence="7">
    <location>
        <begin position="30"/>
        <end position="49"/>
    </location>
</feature>
<dbReference type="PANTHER" id="PTHR43652">
    <property type="entry name" value="BASIC AMINO ACID ANTIPORTER YFCC-RELATED"/>
    <property type="match status" value="1"/>
</dbReference>
<evidence type="ECO:0000256" key="7">
    <source>
        <dbReference type="SAM" id="Phobius"/>
    </source>
</evidence>
<dbReference type="InterPro" id="IPR004680">
    <property type="entry name" value="Cit_transptr-like_dom"/>
</dbReference>
<evidence type="ECO:0000256" key="1">
    <source>
        <dbReference type="ARBA" id="ARBA00004141"/>
    </source>
</evidence>
<dbReference type="Gene3D" id="3.30.70.1450">
    <property type="entry name" value="Regulator of K+ conductance, C-terminal domain"/>
    <property type="match status" value="2"/>
</dbReference>
<feature type="transmembrane region" description="Helical" evidence="7">
    <location>
        <begin position="135"/>
        <end position="154"/>
    </location>
</feature>
<dbReference type="CDD" id="cd01115">
    <property type="entry name" value="SLC13_permease"/>
    <property type="match status" value="1"/>
</dbReference>
<evidence type="ECO:0000256" key="3">
    <source>
        <dbReference type="ARBA" id="ARBA00022692"/>
    </source>
</evidence>
<sequence>MTQDQMLTFGIIAITVVLFIWNKWRYDIVALASLFAAVVVGIVPASEAFSGFAEPVVVTVACILVISAAISQSGFIDYALRAMNVVVDHRNLQVILLVTMVMILSAFINNVGAIAVFLPIAIAFAKKVGRSPSDFLMPMAFGSLLGGLVTLIGTPPNLLISDIRKQFVGEPYELFDFAYVGLAICVAGLAYLAVSWRFLPNRRGQTAPEDRFSIEDYVSEVTVTEGSTIIDKTIREVENAIEGDLSIIGLLRSGYRTLAPSGRLKVREGDVLIVRSDPAVLKNLVDSGKVQLTGSKETEGLSLVSDDVGTYEAVVMADSELIGMNAREMQLRKRFAVNLLAVRQSDVKRQNRLHNVRFSEGDVIVLQGSLDAMSETLKELGCLPLAERNLQLGRPKFMMMPVLIMAGAILLSVMDILPLSVSFLGGVLLIAILRIMRPNEIYGSIDVPVIILLGALMPVAEAMQTTGGAELIAKAVSDLTQGLPAYGVLSVVMIATMIVTPFLNNGATVLLMAPIAANLAKNLDLGVDAFLMAVAIGASCDFLTPVGHQSNTLVMGPGGYKFTDYWKQGLPLTILVVLISVPILIWAWL</sequence>
<feature type="transmembrane region" description="Helical" evidence="7">
    <location>
        <begin position="174"/>
        <end position="194"/>
    </location>
</feature>
<dbReference type="GO" id="GO:0005886">
    <property type="term" value="C:plasma membrane"/>
    <property type="evidence" value="ECO:0007669"/>
    <property type="project" value="TreeGrafter"/>
</dbReference>